<evidence type="ECO:0000313" key="2">
    <source>
        <dbReference type="Proteomes" id="UP000824120"/>
    </source>
</evidence>
<proteinExistence type="predicted"/>
<dbReference type="EMBL" id="JACXVP010000008">
    <property type="protein sequence ID" value="KAG5591779.1"/>
    <property type="molecule type" value="Genomic_DNA"/>
</dbReference>
<sequence>MTTLRNYLFFHHLRAIPPSQNPFWRSLKFRQFVNYLYDQNLKAIQPNKSVGVAARLMDWSRYLFTSQAQALLKSYKLKVQMSLKEQVIFIVFAVLKKLLYLLRTSRNNNDQDTLRKC</sequence>
<accession>A0A9J5XTX6</accession>
<dbReference type="AlphaFoldDB" id="A0A9J5XTX6"/>
<organism evidence="1 2">
    <name type="scientific">Solanum commersonii</name>
    <name type="common">Commerson's wild potato</name>
    <name type="synonym">Commerson's nightshade</name>
    <dbReference type="NCBI Taxonomy" id="4109"/>
    <lineage>
        <taxon>Eukaryota</taxon>
        <taxon>Viridiplantae</taxon>
        <taxon>Streptophyta</taxon>
        <taxon>Embryophyta</taxon>
        <taxon>Tracheophyta</taxon>
        <taxon>Spermatophyta</taxon>
        <taxon>Magnoliopsida</taxon>
        <taxon>eudicotyledons</taxon>
        <taxon>Gunneridae</taxon>
        <taxon>Pentapetalae</taxon>
        <taxon>asterids</taxon>
        <taxon>lamiids</taxon>
        <taxon>Solanales</taxon>
        <taxon>Solanaceae</taxon>
        <taxon>Solanoideae</taxon>
        <taxon>Solaneae</taxon>
        <taxon>Solanum</taxon>
    </lineage>
</organism>
<keyword evidence="2" id="KW-1185">Reference proteome</keyword>
<name>A0A9J5XTX6_SOLCO</name>
<comment type="caution">
    <text evidence="1">The sequence shown here is derived from an EMBL/GenBank/DDBJ whole genome shotgun (WGS) entry which is preliminary data.</text>
</comment>
<protein>
    <submittedName>
        <fullName evidence="1">Uncharacterized protein</fullName>
    </submittedName>
</protein>
<gene>
    <name evidence="1" type="ORF">H5410_042293</name>
</gene>
<reference evidence="1 2" key="1">
    <citation type="submission" date="2020-09" db="EMBL/GenBank/DDBJ databases">
        <title>De no assembly of potato wild relative species, Solanum commersonii.</title>
        <authorList>
            <person name="Cho K."/>
        </authorList>
    </citation>
    <scope>NUCLEOTIDE SEQUENCE [LARGE SCALE GENOMIC DNA]</scope>
    <source>
        <strain evidence="1">LZ3.2</strain>
        <tissue evidence="1">Leaf</tissue>
    </source>
</reference>
<dbReference type="Proteomes" id="UP000824120">
    <property type="component" value="Chromosome 8"/>
</dbReference>
<evidence type="ECO:0000313" key="1">
    <source>
        <dbReference type="EMBL" id="KAG5591779.1"/>
    </source>
</evidence>